<evidence type="ECO:0000313" key="2">
    <source>
        <dbReference type="EMBL" id="MBL0420737.1"/>
    </source>
</evidence>
<proteinExistence type="predicted"/>
<keyword evidence="1" id="KW-0732">Signal</keyword>
<accession>A0A936ZJ08</accession>
<sequence length="154" mass="16638">MIPLQRLSALLALLALASALGGCATRQDVMLAKAPTARIATVAQAPDEGNSPEMDGHLSAALLNQGLQIKAALAAGTRQSPQVDAVVSYVDVWRWDVVMYLQSLSVRVFDARTGDLLASGQWRDSALHGYRDARQVMDQLVAETWSRLRPAQGR</sequence>
<dbReference type="EMBL" id="JAEQNA010000003">
    <property type="protein sequence ID" value="MBL0420737.1"/>
    <property type="molecule type" value="Genomic_DNA"/>
</dbReference>
<feature type="signal peptide" evidence="1">
    <location>
        <begin position="1"/>
        <end position="24"/>
    </location>
</feature>
<reference evidence="2" key="1">
    <citation type="submission" date="2021-01" db="EMBL/GenBank/DDBJ databases">
        <title>Ramlibacter sp. strain AW1 16S ribosomal RNA gene Genome sequencing and assembly.</title>
        <authorList>
            <person name="Kang M."/>
        </authorList>
    </citation>
    <scope>NUCLEOTIDE SEQUENCE</scope>
    <source>
        <strain evidence="2">AW1</strain>
    </source>
</reference>
<evidence type="ECO:0008006" key="4">
    <source>
        <dbReference type="Google" id="ProtNLM"/>
    </source>
</evidence>
<gene>
    <name evidence="2" type="ORF">JI739_10310</name>
</gene>
<dbReference type="PROSITE" id="PS51257">
    <property type="entry name" value="PROKAR_LIPOPROTEIN"/>
    <property type="match status" value="1"/>
</dbReference>
<evidence type="ECO:0000256" key="1">
    <source>
        <dbReference type="SAM" id="SignalP"/>
    </source>
</evidence>
<keyword evidence="3" id="KW-1185">Reference proteome</keyword>
<feature type="chain" id="PRO_5038057820" description="Lipoprotein" evidence="1">
    <location>
        <begin position="25"/>
        <end position="154"/>
    </location>
</feature>
<dbReference type="Proteomes" id="UP000613011">
    <property type="component" value="Unassembled WGS sequence"/>
</dbReference>
<comment type="caution">
    <text evidence="2">The sequence shown here is derived from an EMBL/GenBank/DDBJ whole genome shotgun (WGS) entry which is preliminary data.</text>
</comment>
<protein>
    <recommendedName>
        <fullName evidence="4">Lipoprotein</fullName>
    </recommendedName>
</protein>
<name>A0A936ZJ08_9BURK</name>
<dbReference type="AlphaFoldDB" id="A0A936ZJ08"/>
<dbReference type="RefSeq" id="WP_201683816.1">
    <property type="nucleotide sequence ID" value="NZ_JAEQNA010000003.1"/>
</dbReference>
<organism evidence="2 3">
    <name type="scientific">Ramlibacter aurantiacus</name>
    <dbReference type="NCBI Taxonomy" id="2801330"/>
    <lineage>
        <taxon>Bacteria</taxon>
        <taxon>Pseudomonadati</taxon>
        <taxon>Pseudomonadota</taxon>
        <taxon>Betaproteobacteria</taxon>
        <taxon>Burkholderiales</taxon>
        <taxon>Comamonadaceae</taxon>
        <taxon>Ramlibacter</taxon>
    </lineage>
</organism>
<evidence type="ECO:0000313" key="3">
    <source>
        <dbReference type="Proteomes" id="UP000613011"/>
    </source>
</evidence>